<dbReference type="GO" id="GO:0006302">
    <property type="term" value="P:double-strand break repair"/>
    <property type="evidence" value="ECO:0007669"/>
    <property type="project" value="TreeGrafter"/>
</dbReference>
<dbReference type="PANTHER" id="PTHR28535:SF1">
    <property type="entry name" value="PROTEIN ZGRF1"/>
    <property type="match status" value="1"/>
</dbReference>
<feature type="domain" description="5'-3' DNA helicase ZGRF1-like N-terminal" evidence="2">
    <location>
        <begin position="52"/>
        <end position="122"/>
    </location>
</feature>
<dbReference type="GO" id="GO:0005634">
    <property type="term" value="C:nucleus"/>
    <property type="evidence" value="ECO:0007669"/>
    <property type="project" value="TreeGrafter"/>
</dbReference>
<dbReference type="PANTHER" id="PTHR28535">
    <property type="entry name" value="ZINC FINGER GRF-TYPE CONTAINING 1"/>
    <property type="match status" value="1"/>
</dbReference>
<feature type="region of interest" description="Disordered" evidence="1">
    <location>
        <begin position="148"/>
        <end position="180"/>
    </location>
</feature>
<name>A0A4S4DYK5_CAMSN</name>
<dbReference type="InterPro" id="IPR018838">
    <property type="entry name" value="ZGRF1-like_N"/>
</dbReference>
<feature type="compositionally biased region" description="Polar residues" evidence="1">
    <location>
        <begin position="162"/>
        <end position="180"/>
    </location>
</feature>
<dbReference type="EMBL" id="SDRB02009260">
    <property type="protein sequence ID" value="THG08513.1"/>
    <property type="molecule type" value="Genomic_DNA"/>
</dbReference>
<protein>
    <recommendedName>
        <fullName evidence="2">5'-3' DNA helicase ZGRF1-like N-terminal domain-containing protein</fullName>
    </recommendedName>
</protein>
<sequence length="246" mass="28127">MKFWFPPANWMRFPCIQTYLLGALHSRLKGTGIYLDRTGCQRGRSVTMGDLKRWSVTYTKHFKQKRKVYQDGFLELHNSTHKKAIKAQPTKFDRNVKKDDVVRSGETLAFDAYLVDIGDTDGDHKPVPNLNFQGRDEKITKKAGLFNGHKVEHNSDPIGSGKLNSGKNKAPSSRNLSPSQKIIREFKKNEINKYSSPRNCPDSTKASHSEWYVLYTTQIIQKLKKYHDGILRVAICGSQGRQVELQ</sequence>
<organism evidence="3 4">
    <name type="scientific">Camellia sinensis var. sinensis</name>
    <name type="common">China tea</name>
    <dbReference type="NCBI Taxonomy" id="542762"/>
    <lineage>
        <taxon>Eukaryota</taxon>
        <taxon>Viridiplantae</taxon>
        <taxon>Streptophyta</taxon>
        <taxon>Embryophyta</taxon>
        <taxon>Tracheophyta</taxon>
        <taxon>Spermatophyta</taxon>
        <taxon>Magnoliopsida</taxon>
        <taxon>eudicotyledons</taxon>
        <taxon>Gunneridae</taxon>
        <taxon>Pentapetalae</taxon>
        <taxon>asterids</taxon>
        <taxon>Ericales</taxon>
        <taxon>Theaceae</taxon>
        <taxon>Camellia</taxon>
    </lineage>
</organism>
<dbReference type="GO" id="GO:0035861">
    <property type="term" value="C:site of double-strand break"/>
    <property type="evidence" value="ECO:0007669"/>
    <property type="project" value="TreeGrafter"/>
</dbReference>
<proteinExistence type="predicted"/>
<accession>A0A4S4DYK5</accession>
<keyword evidence="4" id="KW-1185">Reference proteome</keyword>
<feature type="domain" description="5'-3' DNA helicase ZGRF1-like N-terminal" evidence="2">
    <location>
        <begin position="210"/>
        <end position="234"/>
    </location>
</feature>
<evidence type="ECO:0000256" key="1">
    <source>
        <dbReference type="SAM" id="MobiDB-lite"/>
    </source>
</evidence>
<dbReference type="STRING" id="542762.A0A4S4DYK5"/>
<evidence type="ECO:0000259" key="2">
    <source>
        <dbReference type="Pfam" id="PF10382"/>
    </source>
</evidence>
<reference evidence="3 4" key="1">
    <citation type="journal article" date="2018" name="Proc. Natl. Acad. Sci. U.S.A.">
        <title>Draft genome sequence of Camellia sinensis var. sinensis provides insights into the evolution of the tea genome and tea quality.</title>
        <authorList>
            <person name="Wei C."/>
            <person name="Yang H."/>
            <person name="Wang S."/>
            <person name="Zhao J."/>
            <person name="Liu C."/>
            <person name="Gao L."/>
            <person name="Xia E."/>
            <person name="Lu Y."/>
            <person name="Tai Y."/>
            <person name="She G."/>
            <person name="Sun J."/>
            <person name="Cao H."/>
            <person name="Tong W."/>
            <person name="Gao Q."/>
            <person name="Li Y."/>
            <person name="Deng W."/>
            <person name="Jiang X."/>
            <person name="Wang W."/>
            <person name="Chen Q."/>
            <person name="Zhang S."/>
            <person name="Li H."/>
            <person name="Wu J."/>
            <person name="Wang P."/>
            <person name="Li P."/>
            <person name="Shi C."/>
            <person name="Zheng F."/>
            <person name="Jian J."/>
            <person name="Huang B."/>
            <person name="Shan D."/>
            <person name="Shi M."/>
            <person name="Fang C."/>
            <person name="Yue Y."/>
            <person name="Li F."/>
            <person name="Li D."/>
            <person name="Wei S."/>
            <person name="Han B."/>
            <person name="Jiang C."/>
            <person name="Yin Y."/>
            <person name="Xia T."/>
            <person name="Zhang Z."/>
            <person name="Bennetzen J.L."/>
            <person name="Zhao S."/>
            <person name="Wan X."/>
        </authorList>
    </citation>
    <scope>NUCLEOTIDE SEQUENCE [LARGE SCALE GENOMIC DNA]</scope>
    <source>
        <strain evidence="4">cv. Shuchazao</strain>
        <tissue evidence="3">Leaf</tissue>
    </source>
</reference>
<dbReference type="Pfam" id="PF10382">
    <property type="entry name" value="ZGRF1-like_N"/>
    <property type="match status" value="2"/>
</dbReference>
<evidence type="ECO:0000313" key="3">
    <source>
        <dbReference type="EMBL" id="THG08513.1"/>
    </source>
</evidence>
<evidence type="ECO:0000313" key="4">
    <source>
        <dbReference type="Proteomes" id="UP000306102"/>
    </source>
</evidence>
<dbReference type="Proteomes" id="UP000306102">
    <property type="component" value="Unassembled WGS sequence"/>
</dbReference>
<dbReference type="InterPro" id="IPR052800">
    <property type="entry name" value="DNA_Repair_Helicase_ZGRF1"/>
</dbReference>
<comment type="caution">
    <text evidence="3">The sequence shown here is derived from an EMBL/GenBank/DDBJ whole genome shotgun (WGS) entry which is preliminary data.</text>
</comment>
<dbReference type="AlphaFoldDB" id="A0A4S4DYK5"/>
<gene>
    <name evidence="3" type="ORF">TEA_002146</name>
</gene>